<reference evidence="10 11" key="1">
    <citation type="journal article" date="2018" name="MBio">
        <title>Comparative Genomics Reveals the Core Gene Toolbox for the Fungus-Insect Symbiosis.</title>
        <authorList>
            <person name="Wang Y."/>
            <person name="Stata M."/>
            <person name="Wang W."/>
            <person name="Stajich J.E."/>
            <person name="White M.M."/>
            <person name="Moncalvo J.M."/>
        </authorList>
    </citation>
    <scope>NUCLEOTIDE SEQUENCE [LARGE SCALE GENOMIC DNA]</scope>
    <source>
        <strain evidence="10 11">AUS-126-30</strain>
    </source>
</reference>
<dbReference type="PANTHER" id="PTHR11085:SF9">
    <property type="entry name" value="NAD-DEPENDENT PROTEIN DEACETYLASE SIRTUIN-1"/>
    <property type="match status" value="1"/>
</dbReference>
<gene>
    <name evidence="10" type="ORF">BB558_001741</name>
</gene>
<feature type="binding site" evidence="7">
    <location>
        <position position="345"/>
    </location>
    <ligand>
        <name>Zn(2+)</name>
        <dbReference type="ChEBI" id="CHEBI:29105"/>
    </ligand>
</feature>
<name>A0A2U1JAS1_SMIAN</name>
<feature type="binding site" evidence="7">
    <location>
        <position position="372"/>
    </location>
    <ligand>
        <name>Zn(2+)</name>
        <dbReference type="ChEBI" id="CHEBI:29105"/>
    </ligand>
</feature>
<keyword evidence="6" id="KW-0520">NAD</keyword>
<dbReference type="InterPro" id="IPR003000">
    <property type="entry name" value="Sirtuin"/>
</dbReference>
<evidence type="ECO:0000313" key="11">
    <source>
        <dbReference type="Proteomes" id="UP000245591"/>
    </source>
</evidence>
<evidence type="ECO:0000259" key="9">
    <source>
        <dbReference type="PROSITE" id="PS50305"/>
    </source>
</evidence>
<evidence type="ECO:0000256" key="5">
    <source>
        <dbReference type="ARBA" id="ARBA00022833"/>
    </source>
</evidence>
<dbReference type="GO" id="GO:0046872">
    <property type="term" value="F:metal ion binding"/>
    <property type="evidence" value="ECO:0007669"/>
    <property type="project" value="UniProtKB-KW"/>
</dbReference>
<accession>A0A2U1JAS1</accession>
<dbReference type="InterPro" id="IPR050134">
    <property type="entry name" value="NAD-dep_sirtuin_deacylases"/>
</dbReference>
<evidence type="ECO:0000256" key="3">
    <source>
        <dbReference type="ARBA" id="ARBA00022679"/>
    </source>
</evidence>
<feature type="region of interest" description="Disordered" evidence="8">
    <location>
        <begin position="664"/>
        <end position="694"/>
    </location>
</feature>
<feature type="region of interest" description="Disordered" evidence="8">
    <location>
        <begin position="397"/>
        <end position="425"/>
    </location>
</feature>
<keyword evidence="4 7" id="KW-0479">Metal-binding</keyword>
<keyword evidence="3" id="KW-0808">Transferase</keyword>
<feature type="compositionally biased region" description="Basic and acidic residues" evidence="8">
    <location>
        <begin position="401"/>
        <end position="425"/>
    </location>
</feature>
<keyword evidence="11" id="KW-1185">Reference proteome</keyword>
<evidence type="ECO:0000256" key="7">
    <source>
        <dbReference type="PROSITE-ProRule" id="PRU00236"/>
    </source>
</evidence>
<organism evidence="10 11">
    <name type="scientific">Smittium angustum</name>
    <dbReference type="NCBI Taxonomy" id="133377"/>
    <lineage>
        <taxon>Eukaryota</taxon>
        <taxon>Fungi</taxon>
        <taxon>Fungi incertae sedis</taxon>
        <taxon>Zoopagomycota</taxon>
        <taxon>Kickxellomycotina</taxon>
        <taxon>Harpellomycetes</taxon>
        <taxon>Harpellales</taxon>
        <taxon>Legeriomycetaceae</taxon>
        <taxon>Smittium</taxon>
    </lineage>
</organism>
<dbReference type="AlphaFoldDB" id="A0A2U1JAS1"/>
<proteinExistence type="inferred from homology"/>
<evidence type="ECO:0000256" key="6">
    <source>
        <dbReference type="ARBA" id="ARBA00023027"/>
    </source>
</evidence>
<evidence type="ECO:0000256" key="8">
    <source>
        <dbReference type="SAM" id="MobiDB-lite"/>
    </source>
</evidence>
<feature type="region of interest" description="Disordered" evidence="8">
    <location>
        <begin position="1"/>
        <end position="58"/>
    </location>
</feature>
<dbReference type="InterPro" id="IPR026590">
    <property type="entry name" value="Ssirtuin_cat_dom"/>
</dbReference>
<comment type="caution">
    <text evidence="10">The sequence shown here is derived from an EMBL/GenBank/DDBJ whole genome shotgun (WGS) entry which is preliminary data.</text>
</comment>
<evidence type="ECO:0000256" key="4">
    <source>
        <dbReference type="ARBA" id="ARBA00022723"/>
    </source>
</evidence>
<dbReference type="SUPFAM" id="SSF52467">
    <property type="entry name" value="DHS-like NAD/FAD-binding domain"/>
    <property type="match status" value="1"/>
</dbReference>
<protein>
    <recommendedName>
        <fullName evidence="9">Deacetylase sirtuin-type domain-containing protein</fullName>
    </recommendedName>
</protein>
<dbReference type="GO" id="GO:0005634">
    <property type="term" value="C:nucleus"/>
    <property type="evidence" value="ECO:0007669"/>
    <property type="project" value="TreeGrafter"/>
</dbReference>
<dbReference type="PANTHER" id="PTHR11085">
    <property type="entry name" value="NAD-DEPENDENT PROTEIN DEACYLASE SIRTUIN-5, MITOCHONDRIAL-RELATED"/>
    <property type="match status" value="1"/>
</dbReference>
<dbReference type="Gene3D" id="3.40.50.1220">
    <property type="entry name" value="TPP-binding domain"/>
    <property type="match status" value="1"/>
</dbReference>
<sequence>MENQNGSSSKRANDEEFFGLNDPNFNHDLHHQISSKKIKSQETESKTEPSSQENILLESVAETTIVETELDFNQEESSDSSEDDEYLESKHEIIHDVWTKDDSIFGLEEDMRNETLESVEDSGNFSNNYVEGKRLRVVSSEEEKVMMQEDARKLGLEAFIMKYVTEKNYSIVSLLDVFEQRVFFQANDSLDQHFLPILKNSIRKFIQKRPKLPQVNSVEDAIFLLRRAKKIMVLTGAGVSVSCGIPDFRSPQGIYQQLAKDFGLDDPQQMFDIDYFMESPDLFYSFAKQLYPDNFQPSPSHAFIKLLEDKSKLLRNYTQNIDTLEQSTGIKNVLNCHGSFATATCIRCGYKCPGNDIKKYVMSQRIPYCPKCSKDKKNAQSHQKTKKVVHTELKSLYTEQKNSENPEISKEETTPEKNEKSIETTIETKESKVYSAFERDDRSIVSETIISNYSTRSQRTRSETENSNNIENISTTGITISTSDKTKMENITNLEDDESDDGDYEAIQGVMKPDIVFFGEKLPNEFHSSLEEDRNQVDLLVVMGSSLKVAPVSEIMSHLPHNIPQIVINRTPITHLNFDVQLLGNSDDIVTYLCYRLGWNLEHKWIPGSSSLSSEYMSNIVHPFSRLDTNTNPDITTQSLMIPNGGNSDLNKVSSGYSSNAGNLDDRNGISTFENGGNPQPTPTSGQLGPATRSSAEGNLYELLPENWHLFKGCVVDINDVYNYMGKSATKRYFNPSLVQTASLSEELENGLQVDGILDEQ</sequence>
<keyword evidence="5 7" id="KW-0862">Zinc</keyword>
<dbReference type="Gene3D" id="3.30.1600.10">
    <property type="entry name" value="SIR2/SIRT2 'Small Domain"/>
    <property type="match status" value="1"/>
</dbReference>
<feature type="binding site" evidence="7">
    <location>
        <position position="369"/>
    </location>
    <ligand>
        <name>Zn(2+)</name>
        <dbReference type="ChEBI" id="CHEBI:29105"/>
    </ligand>
</feature>
<dbReference type="GO" id="GO:0070403">
    <property type="term" value="F:NAD+ binding"/>
    <property type="evidence" value="ECO:0007669"/>
    <property type="project" value="InterPro"/>
</dbReference>
<dbReference type="EMBL" id="MBFU01000105">
    <property type="protein sequence ID" value="PWA02125.1"/>
    <property type="molecule type" value="Genomic_DNA"/>
</dbReference>
<dbReference type="GO" id="GO:0046970">
    <property type="term" value="F:histone H4K16 deacetylase activity, NAD-dependent"/>
    <property type="evidence" value="ECO:0007669"/>
    <property type="project" value="TreeGrafter"/>
</dbReference>
<feature type="active site" description="Proton acceptor" evidence="7">
    <location>
        <position position="337"/>
    </location>
</feature>
<comment type="similarity">
    <text evidence="2">Belongs to the sirtuin family. Class I subfamily.</text>
</comment>
<feature type="compositionally biased region" description="Polar residues" evidence="8">
    <location>
        <begin position="1"/>
        <end position="10"/>
    </location>
</feature>
<evidence type="ECO:0000313" key="10">
    <source>
        <dbReference type="EMBL" id="PWA02125.1"/>
    </source>
</evidence>
<feature type="domain" description="Deacetylase sirtuin-type" evidence="9">
    <location>
        <begin position="211"/>
        <end position="600"/>
    </location>
</feature>
<evidence type="ECO:0000256" key="2">
    <source>
        <dbReference type="ARBA" id="ARBA00006924"/>
    </source>
</evidence>
<evidence type="ECO:0000256" key="1">
    <source>
        <dbReference type="ARBA" id="ARBA00001947"/>
    </source>
</evidence>
<comment type="cofactor">
    <cofactor evidence="1">
        <name>Zn(2+)</name>
        <dbReference type="ChEBI" id="CHEBI:29105"/>
    </cofactor>
</comment>
<dbReference type="PROSITE" id="PS50305">
    <property type="entry name" value="SIRTUIN"/>
    <property type="match status" value="1"/>
</dbReference>
<dbReference type="InterPro" id="IPR029035">
    <property type="entry name" value="DHS-like_NAD/FAD-binding_dom"/>
</dbReference>
<dbReference type="Proteomes" id="UP000245591">
    <property type="component" value="Unassembled WGS sequence"/>
</dbReference>
<feature type="compositionally biased region" description="Polar residues" evidence="8">
    <location>
        <begin position="669"/>
        <end position="694"/>
    </location>
</feature>
<dbReference type="InterPro" id="IPR026591">
    <property type="entry name" value="Sirtuin_cat_small_dom_sf"/>
</dbReference>
<feature type="binding site" evidence="7">
    <location>
        <position position="348"/>
    </location>
    <ligand>
        <name>Zn(2+)</name>
        <dbReference type="ChEBI" id="CHEBI:29105"/>
    </ligand>
</feature>
<dbReference type="Pfam" id="PF02146">
    <property type="entry name" value="SIR2"/>
    <property type="match status" value="2"/>
</dbReference>